<dbReference type="InterPro" id="IPR039425">
    <property type="entry name" value="RNA_pol_sigma-70-like"/>
</dbReference>
<dbReference type="InterPro" id="IPR014327">
    <property type="entry name" value="RNA_pol_sigma70_bacteroid"/>
</dbReference>
<keyword evidence="3" id="KW-0731">Sigma factor</keyword>
<evidence type="ECO:0000256" key="4">
    <source>
        <dbReference type="ARBA" id="ARBA00023163"/>
    </source>
</evidence>
<dbReference type="SUPFAM" id="SSF88659">
    <property type="entry name" value="Sigma3 and sigma4 domains of RNA polymerase sigma factors"/>
    <property type="match status" value="1"/>
</dbReference>
<protein>
    <submittedName>
        <fullName evidence="7">RNA polymerase subunit sigma-70</fullName>
    </submittedName>
</protein>
<dbReference type="NCBIfam" id="TIGR02985">
    <property type="entry name" value="Sig70_bacteroi1"/>
    <property type="match status" value="1"/>
</dbReference>
<evidence type="ECO:0000259" key="5">
    <source>
        <dbReference type="Pfam" id="PF04542"/>
    </source>
</evidence>
<dbReference type="InterPro" id="IPR013324">
    <property type="entry name" value="RNA_pol_sigma_r3/r4-like"/>
</dbReference>
<feature type="domain" description="RNA polymerase sigma-70 region 2" evidence="5">
    <location>
        <begin position="27"/>
        <end position="90"/>
    </location>
</feature>
<dbReference type="Pfam" id="PF08281">
    <property type="entry name" value="Sigma70_r4_2"/>
    <property type="match status" value="1"/>
</dbReference>
<proteinExistence type="inferred from homology"/>
<evidence type="ECO:0000259" key="6">
    <source>
        <dbReference type="Pfam" id="PF08281"/>
    </source>
</evidence>
<dbReference type="Proteomes" id="UP000245391">
    <property type="component" value="Unassembled WGS sequence"/>
</dbReference>
<dbReference type="InterPro" id="IPR013325">
    <property type="entry name" value="RNA_pol_sigma_r2"/>
</dbReference>
<dbReference type="SUPFAM" id="SSF88946">
    <property type="entry name" value="Sigma2 domain of RNA polymerase sigma factors"/>
    <property type="match status" value="1"/>
</dbReference>
<dbReference type="PANTHER" id="PTHR43133">
    <property type="entry name" value="RNA POLYMERASE ECF-TYPE SIGMA FACTO"/>
    <property type="match status" value="1"/>
</dbReference>
<comment type="similarity">
    <text evidence="1">Belongs to the sigma-70 factor family. ECF subfamily.</text>
</comment>
<dbReference type="AlphaFoldDB" id="A0A317F0G4"/>
<dbReference type="GO" id="GO:0016987">
    <property type="term" value="F:sigma factor activity"/>
    <property type="evidence" value="ECO:0007669"/>
    <property type="project" value="UniProtKB-KW"/>
</dbReference>
<dbReference type="CDD" id="cd06171">
    <property type="entry name" value="Sigma70_r4"/>
    <property type="match status" value="1"/>
</dbReference>
<dbReference type="GO" id="GO:0003677">
    <property type="term" value="F:DNA binding"/>
    <property type="evidence" value="ECO:0007669"/>
    <property type="project" value="InterPro"/>
</dbReference>
<accession>A0A317F0G4</accession>
<name>A0A317F0G4_9SPHI</name>
<gene>
    <name evidence="7" type="ORF">DF947_06150</name>
</gene>
<dbReference type="Gene3D" id="1.10.10.10">
    <property type="entry name" value="Winged helix-like DNA-binding domain superfamily/Winged helix DNA-binding domain"/>
    <property type="match status" value="1"/>
</dbReference>
<evidence type="ECO:0000313" key="8">
    <source>
        <dbReference type="Proteomes" id="UP000245391"/>
    </source>
</evidence>
<keyword evidence="4" id="KW-0804">Transcription</keyword>
<dbReference type="InterPro" id="IPR013249">
    <property type="entry name" value="RNA_pol_sigma70_r4_t2"/>
</dbReference>
<sequence length="193" mass="23252">MVIYSTHKDEELYALLKQGDKNAFMEIFERYYNLLIIYADKRLKNRPEAEDVVHEVYTSLWTRRSEVNIQTSLASYLYQSVRYQLLNIFAHQKIEGKYLKSLQDHVANFSDQADYRVREKDIMELINRQVDLLPTKMRDVFLLSRRENLTHREIAEVLGTTEENVARHITRALKILRTKLGLFLYYYMLFRFR</sequence>
<dbReference type="PANTHER" id="PTHR43133:SF46">
    <property type="entry name" value="RNA POLYMERASE SIGMA-70 FACTOR ECF SUBFAMILY"/>
    <property type="match status" value="1"/>
</dbReference>
<dbReference type="InterPro" id="IPR007627">
    <property type="entry name" value="RNA_pol_sigma70_r2"/>
</dbReference>
<dbReference type="NCBIfam" id="TIGR02937">
    <property type="entry name" value="sigma70-ECF"/>
    <property type="match status" value="1"/>
</dbReference>
<dbReference type="Gene3D" id="1.10.1740.10">
    <property type="match status" value="1"/>
</dbReference>
<comment type="caution">
    <text evidence="7">The sequence shown here is derived from an EMBL/GenBank/DDBJ whole genome shotgun (WGS) entry which is preliminary data.</text>
</comment>
<dbReference type="GO" id="GO:0006352">
    <property type="term" value="P:DNA-templated transcription initiation"/>
    <property type="evidence" value="ECO:0007669"/>
    <property type="project" value="InterPro"/>
</dbReference>
<reference evidence="8" key="1">
    <citation type="submission" date="2018-05" db="EMBL/GenBank/DDBJ databases">
        <title>Pedobacter paludis sp. nov., isolated from wetland soil.</title>
        <authorList>
            <person name="Zhang Y."/>
        </authorList>
    </citation>
    <scope>NUCLEOTIDE SEQUENCE [LARGE SCALE GENOMIC DNA]</scope>
    <source>
        <strain evidence="8">R-8</strain>
    </source>
</reference>
<evidence type="ECO:0000256" key="3">
    <source>
        <dbReference type="ARBA" id="ARBA00023082"/>
    </source>
</evidence>
<keyword evidence="8" id="KW-1185">Reference proteome</keyword>
<dbReference type="InterPro" id="IPR036388">
    <property type="entry name" value="WH-like_DNA-bd_sf"/>
</dbReference>
<keyword evidence="2" id="KW-0805">Transcription regulation</keyword>
<evidence type="ECO:0000256" key="2">
    <source>
        <dbReference type="ARBA" id="ARBA00023015"/>
    </source>
</evidence>
<dbReference type="Pfam" id="PF04542">
    <property type="entry name" value="Sigma70_r2"/>
    <property type="match status" value="1"/>
</dbReference>
<evidence type="ECO:0000256" key="1">
    <source>
        <dbReference type="ARBA" id="ARBA00010641"/>
    </source>
</evidence>
<feature type="domain" description="RNA polymerase sigma factor 70 region 4 type 2" evidence="6">
    <location>
        <begin position="125"/>
        <end position="175"/>
    </location>
</feature>
<evidence type="ECO:0000313" key="7">
    <source>
        <dbReference type="EMBL" id="PWS32651.1"/>
    </source>
</evidence>
<organism evidence="7 8">
    <name type="scientific">Pedobacter paludis</name>
    <dbReference type="NCBI Taxonomy" id="2203212"/>
    <lineage>
        <taxon>Bacteria</taxon>
        <taxon>Pseudomonadati</taxon>
        <taxon>Bacteroidota</taxon>
        <taxon>Sphingobacteriia</taxon>
        <taxon>Sphingobacteriales</taxon>
        <taxon>Sphingobacteriaceae</taxon>
        <taxon>Pedobacter</taxon>
    </lineage>
</organism>
<dbReference type="InterPro" id="IPR014284">
    <property type="entry name" value="RNA_pol_sigma-70_dom"/>
</dbReference>
<dbReference type="EMBL" id="QGNY01000002">
    <property type="protein sequence ID" value="PWS32651.1"/>
    <property type="molecule type" value="Genomic_DNA"/>
</dbReference>